<accession>A0A1N7ISG3</accession>
<dbReference type="InterPro" id="IPR027417">
    <property type="entry name" value="P-loop_NTPase"/>
</dbReference>
<dbReference type="KEGG" id="cjt:EG359_00930"/>
<dbReference type="InterPro" id="IPR038727">
    <property type="entry name" value="NadR/Ttd14_AAA_dom"/>
</dbReference>
<evidence type="ECO:0000313" key="2">
    <source>
        <dbReference type="EMBL" id="AZA98251.1"/>
    </source>
</evidence>
<dbReference type="Gene3D" id="3.40.50.300">
    <property type="entry name" value="P-loop containing nucleotide triphosphate hydrolases"/>
    <property type="match status" value="1"/>
</dbReference>
<keyword evidence="5" id="KW-1185">Reference proteome</keyword>
<evidence type="ECO:0000259" key="1">
    <source>
        <dbReference type="Pfam" id="PF13521"/>
    </source>
</evidence>
<name>A0A1N7ISG3_9FLAO</name>
<dbReference type="OrthoDB" id="5638848at2"/>
<evidence type="ECO:0000313" key="4">
    <source>
        <dbReference type="Proteomes" id="UP000186106"/>
    </source>
</evidence>
<dbReference type="Pfam" id="PF13521">
    <property type="entry name" value="AAA_28"/>
    <property type="match status" value="1"/>
</dbReference>
<organism evidence="3 4">
    <name type="scientific">Chryseobacterium joostei</name>
    <dbReference type="NCBI Taxonomy" id="112234"/>
    <lineage>
        <taxon>Bacteria</taxon>
        <taxon>Pseudomonadati</taxon>
        <taxon>Bacteroidota</taxon>
        <taxon>Flavobacteriia</taxon>
        <taxon>Flavobacteriales</taxon>
        <taxon>Weeksellaceae</taxon>
        <taxon>Chryseobacterium group</taxon>
        <taxon>Chryseobacterium</taxon>
    </lineage>
</organism>
<reference evidence="3 4" key="1">
    <citation type="submission" date="2017-01" db="EMBL/GenBank/DDBJ databases">
        <authorList>
            <person name="Mah S.A."/>
            <person name="Swanson W.J."/>
            <person name="Moy G.W."/>
            <person name="Vacquier V.D."/>
        </authorList>
    </citation>
    <scope>NUCLEOTIDE SEQUENCE [LARGE SCALE GENOMIC DNA]</scope>
    <source>
        <strain evidence="3 4">DSM 16927</strain>
    </source>
</reference>
<dbReference type="EMBL" id="CP033926">
    <property type="protein sequence ID" value="AZA98251.1"/>
    <property type="molecule type" value="Genomic_DNA"/>
</dbReference>
<protein>
    <submittedName>
        <fullName evidence="2 3">ATPase</fullName>
    </submittedName>
</protein>
<reference evidence="2 5" key="2">
    <citation type="submission" date="2018-11" db="EMBL/GenBank/DDBJ databases">
        <title>Proposal to divide the Flavobacteriaceae and reorganize its genera based on Amino Acid Identity values calculated from whole genome sequences.</title>
        <authorList>
            <person name="Nicholson A.C."/>
            <person name="Gulvik C.A."/>
            <person name="Whitney A.M."/>
            <person name="Humrighouse B.W."/>
            <person name="Bell M."/>
            <person name="Holmes B."/>
            <person name="Steigerwalt A.G."/>
            <person name="Villarma A."/>
            <person name="Sheth M."/>
            <person name="Batra D."/>
            <person name="Pryor J."/>
            <person name="Bernardet J.-F."/>
            <person name="Hugo C."/>
            <person name="Kampfer P."/>
            <person name="Newman J."/>
            <person name="McQuiston J.R."/>
        </authorList>
    </citation>
    <scope>NUCLEOTIDE SEQUENCE [LARGE SCALE GENOMIC DNA]</scope>
    <source>
        <strain evidence="2 5">DSM 16927</strain>
    </source>
</reference>
<dbReference type="SUPFAM" id="SSF52540">
    <property type="entry name" value="P-loop containing nucleoside triphosphate hydrolases"/>
    <property type="match status" value="1"/>
</dbReference>
<dbReference type="Proteomes" id="UP000186106">
    <property type="component" value="Unassembled WGS sequence"/>
</dbReference>
<dbReference type="RefSeq" id="WP_076355907.1">
    <property type="nucleotide sequence ID" value="NZ_CP033926.1"/>
</dbReference>
<proteinExistence type="predicted"/>
<evidence type="ECO:0000313" key="3">
    <source>
        <dbReference type="EMBL" id="SIS40035.1"/>
    </source>
</evidence>
<dbReference type="Proteomes" id="UP000279541">
    <property type="component" value="Chromosome"/>
</dbReference>
<dbReference type="EMBL" id="FTNZ01000006">
    <property type="protein sequence ID" value="SIS40035.1"/>
    <property type="molecule type" value="Genomic_DNA"/>
</dbReference>
<evidence type="ECO:0000313" key="5">
    <source>
        <dbReference type="Proteomes" id="UP000279541"/>
    </source>
</evidence>
<dbReference type="AlphaFoldDB" id="A0A1N7ISG3"/>
<sequence length="187" mass="21715">MKNIDANQKLYIITGGPGAGKTTILNELSNNGFTTVPEDGRRIIKEQIDLDGEGLPWINKKFFAELMFEASVKTYHKMYANTDMKPIFFDRGILDTIGYLKLENIPIPKEMELIAGEMVYNKNIFILPPWKDIYENDSERKQTWEEAVQTFDCMVETYLKYEYNVIEVPKISIVERVQFILDTINNL</sequence>
<feature type="domain" description="NadR/Ttd14 AAA" evidence="1">
    <location>
        <begin position="11"/>
        <end position="176"/>
    </location>
</feature>
<gene>
    <name evidence="2" type="ORF">EG359_00930</name>
    <name evidence="3" type="ORF">SAMN05421768_106343</name>
</gene>